<keyword evidence="1" id="KW-1133">Transmembrane helix</keyword>
<dbReference type="AlphaFoldDB" id="A0A6J6PZC9"/>
<dbReference type="PROSITE" id="PS51257">
    <property type="entry name" value="PROKAR_LIPOPROTEIN"/>
    <property type="match status" value="1"/>
</dbReference>
<feature type="transmembrane region" description="Helical" evidence="1">
    <location>
        <begin position="12"/>
        <end position="29"/>
    </location>
</feature>
<evidence type="ECO:0000313" key="2">
    <source>
        <dbReference type="EMBL" id="CAB4703876.1"/>
    </source>
</evidence>
<organism evidence="2">
    <name type="scientific">freshwater metagenome</name>
    <dbReference type="NCBI Taxonomy" id="449393"/>
    <lineage>
        <taxon>unclassified sequences</taxon>
        <taxon>metagenomes</taxon>
        <taxon>ecological metagenomes</taxon>
    </lineage>
</organism>
<sequence>MRSRPSLPLPYLPVVIGAIVGGLLLVGCGSKEPKAFGLEATKTCMTAKGVTVGGDLDFVASTATAGAFVGTFPDGNSATFSFGTAAKDGRQMVDAYERFAFENVRAGLPDVLKLNRNVASLWKTHPSDTDLNIFTSCLT</sequence>
<keyword evidence="1" id="KW-0472">Membrane</keyword>
<dbReference type="EMBL" id="CAEZXP010000005">
    <property type="protein sequence ID" value="CAB4703876.1"/>
    <property type="molecule type" value="Genomic_DNA"/>
</dbReference>
<keyword evidence="1" id="KW-0812">Transmembrane</keyword>
<evidence type="ECO:0000256" key="1">
    <source>
        <dbReference type="SAM" id="Phobius"/>
    </source>
</evidence>
<protein>
    <submittedName>
        <fullName evidence="2">Unannotated protein</fullName>
    </submittedName>
</protein>
<proteinExistence type="predicted"/>
<name>A0A6J6PZC9_9ZZZZ</name>
<reference evidence="2" key="1">
    <citation type="submission" date="2020-05" db="EMBL/GenBank/DDBJ databases">
        <authorList>
            <person name="Chiriac C."/>
            <person name="Salcher M."/>
            <person name="Ghai R."/>
            <person name="Kavagutti S V."/>
        </authorList>
    </citation>
    <scope>NUCLEOTIDE SEQUENCE</scope>
</reference>
<gene>
    <name evidence="2" type="ORF">UFOPK2399_01542</name>
</gene>
<accession>A0A6J6PZC9</accession>